<keyword evidence="1" id="KW-0732">Signal</keyword>
<evidence type="ECO:0000256" key="1">
    <source>
        <dbReference type="SAM" id="SignalP"/>
    </source>
</evidence>
<comment type="caution">
    <text evidence="2">The sequence shown here is derived from an EMBL/GenBank/DDBJ whole genome shotgun (WGS) entry which is preliminary data.</text>
</comment>
<feature type="chain" id="PRO_5034931923" evidence="1">
    <location>
        <begin position="21"/>
        <end position="86"/>
    </location>
</feature>
<dbReference type="EMBL" id="JAACFV010000072">
    <property type="protein sequence ID" value="KAF7507248.1"/>
    <property type="molecule type" value="Genomic_DNA"/>
</dbReference>
<evidence type="ECO:0000313" key="3">
    <source>
        <dbReference type="Proteomes" id="UP000606974"/>
    </source>
</evidence>
<protein>
    <submittedName>
        <fullName evidence="2">Uncharacterized protein</fullName>
    </submittedName>
</protein>
<organism evidence="2 3">
    <name type="scientific">Endocarpon pusillum</name>
    <dbReference type="NCBI Taxonomy" id="364733"/>
    <lineage>
        <taxon>Eukaryota</taxon>
        <taxon>Fungi</taxon>
        <taxon>Dikarya</taxon>
        <taxon>Ascomycota</taxon>
        <taxon>Pezizomycotina</taxon>
        <taxon>Eurotiomycetes</taxon>
        <taxon>Chaetothyriomycetidae</taxon>
        <taxon>Verrucariales</taxon>
        <taxon>Verrucariaceae</taxon>
        <taxon>Endocarpon</taxon>
    </lineage>
</organism>
<proteinExistence type="predicted"/>
<dbReference type="Proteomes" id="UP000606974">
    <property type="component" value="Unassembled WGS sequence"/>
</dbReference>
<keyword evidence="3" id="KW-1185">Reference proteome</keyword>
<reference evidence="2" key="1">
    <citation type="submission" date="2020-02" db="EMBL/GenBank/DDBJ databases">
        <authorList>
            <person name="Palmer J.M."/>
        </authorList>
    </citation>
    <scope>NUCLEOTIDE SEQUENCE</scope>
    <source>
        <strain evidence="2">EPUS1.4</strain>
        <tissue evidence="2">Thallus</tissue>
    </source>
</reference>
<evidence type="ECO:0000313" key="2">
    <source>
        <dbReference type="EMBL" id="KAF7507248.1"/>
    </source>
</evidence>
<feature type="signal peptide" evidence="1">
    <location>
        <begin position="1"/>
        <end position="20"/>
    </location>
</feature>
<gene>
    <name evidence="2" type="ORF">GJ744_010806</name>
</gene>
<dbReference type="AlphaFoldDB" id="A0A8H7AE46"/>
<sequence>MPLNRSLIFSLAVLLTPVLATYGVPGCSADNPANALVHAERDGNMPAPPAFCSTYITPPFSTLTLTICYCYTGFHCHDLFVFEKCC</sequence>
<accession>A0A8H7AE46</accession>
<name>A0A8H7AE46_9EURO</name>